<sequence>MSSCPFYLSTILVYRSAVIELSSFFKGRINGVNSDM</sequence>
<evidence type="ECO:0000313" key="1">
    <source>
        <dbReference type="EMBL" id="JAD48740.1"/>
    </source>
</evidence>
<reference evidence="1" key="1">
    <citation type="submission" date="2014-09" db="EMBL/GenBank/DDBJ databases">
        <authorList>
            <person name="Magalhaes I.L.F."/>
            <person name="Oliveira U."/>
            <person name="Santos F.R."/>
            <person name="Vidigal T.H.D.A."/>
            <person name="Brescovit A.D."/>
            <person name="Santos A.J."/>
        </authorList>
    </citation>
    <scope>NUCLEOTIDE SEQUENCE</scope>
    <source>
        <tissue evidence="1">Shoot tissue taken approximately 20 cm above the soil surface</tissue>
    </source>
</reference>
<accession>A0A0A9AIH2</accession>
<organism evidence="1">
    <name type="scientific">Arundo donax</name>
    <name type="common">Giant reed</name>
    <name type="synonym">Donax arundinaceus</name>
    <dbReference type="NCBI Taxonomy" id="35708"/>
    <lineage>
        <taxon>Eukaryota</taxon>
        <taxon>Viridiplantae</taxon>
        <taxon>Streptophyta</taxon>
        <taxon>Embryophyta</taxon>
        <taxon>Tracheophyta</taxon>
        <taxon>Spermatophyta</taxon>
        <taxon>Magnoliopsida</taxon>
        <taxon>Liliopsida</taxon>
        <taxon>Poales</taxon>
        <taxon>Poaceae</taxon>
        <taxon>PACMAD clade</taxon>
        <taxon>Arundinoideae</taxon>
        <taxon>Arundineae</taxon>
        <taxon>Arundo</taxon>
    </lineage>
</organism>
<protein>
    <submittedName>
        <fullName evidence="1">Uncharacterized protein</fullName>
    </submittedName>
</protein>
<name>A0A0A9AIH2_ARUDO</name>
<dbReference type="EMBL" id="GBRH01249155">
    <property type="protein sequence ID" value="JAD48740.1"/>
    <property type="molecule type" value="Transcribed_RNA"/>
</dbReference>
<proteinExistence type="predicted"/>
<dbReference type="AlphaFoldDB" id="A0A0A9AIH2"/>
<reference evidence="1" key="2">
    <citation type="journal article" date="2015" name="Data Brief">
        <title>Shoot transcriptome of the giant reed, Arundo donax.</title>
        <authorList>
            <person name="Barrero R.A."/>
            <person name="Guerrero F.D."/>
            <person name="Moolhuijzen P."/>
            <person name="Goolsby J.A."/>
            <person name="Tidwell J."/>
            <person name="Bellgard S.E."/>
            <person name="Bellgard M.I."/>
        </authorList>
    </citation>
    <scope>NUCLEOTIDE SEQUENCE</scope>
    <source>
        <tissue evidence="1">Shoot tissue taken approximately 20 cm above the soil surface</tissue>
    </source>
</reference>